<organism evidence="2 3">
    <name type="scientific">Saccharothrix algeriensis</name>
    <dbReference type="NCBI Taxonomy" id="173560"/>
    <lineage>
        <taxon>Bacteria</taxon>
        <taxon>Bacillati</taxon>
        <taxon>Actinomycetota</taxon>
        <taxon>Actinomycetes</taxon>
        <taxon>Pseudonocardiales</taxon>
        <taxon>Pseudonocardiaceae</taxon>
        <taxon>Saccharothrix</taxon>
    </lineage>
</organism>
<accession>A0A8T8HWS7</accession>
<protein>
    <submittedName>
        <fullName evidence="2">N-6 DNA methylase</fullName>
    </submittedName>
</protein>
<dbReference type="Gene3D" id="3.40.50.150">
    <property type="entry name" value="Vaccinia Virus protein VP39"/>
    <property type="match status" value="1"/>
</dbReference>
<dbReference type="GO" id="GO:0003677">
    <property type="term" value="F:DNA binding"/>
    <property type="evidence" value="ECO:0007669"/>
    <property type="project" value="InterPro"/>
</dbReference>
<dbReference type="EMBL" id="CP072788">
    <property type="protein sequence ID" value="QTR02254.1"/>
    <property type="molecule type" value="Genomic_DNA"/>
</dbReference>
<dbReference type="Proteomes" id="UP000671828">
    <property type="component" value="Chromosome"/>
</dbReference>
<dbReference type="GO" id="GO:0008170">
    <property type="term" value="F:N-methyltransferase activity"/>
    <property type="evidence" value="ECO:0007669"/>
    <property type="project" value="InterPro"/>
</dbReference>
<feature type="domain" description="DNA methylase adenine-specific" evidence="1">
    <location>
        <begin position="1"/>
        <end position="31"/>
    </location>
</feature>
<dbReference type="Pfam" id="PF02384">
    <property type="entry name" value="N6_Mtase"/>
    <property type="match status" value="1"/>
</dbReference>
<keyword evidence="2" id="KW-0489">Methyltransferase</keyword>
<dbReference type="GO" id="GO:0032259">
    <property type="term" value="P:methylation"/>
    <property type="evidence" value="ECO:0007669"/>
    <property type="project" value="UniProtKB-KW"/>
</dbReference>
<name>A0A8T8HWS7_9PSEU</name>
<dbReference type="AlphaFoldDB" id="A0A8T8HWS7"/>
<feature type="non-terminal residue" evidence="2">
    <location>
        <position position="67"/>
    </location>
</feature>
<dbReference type="InterPro" id="IPR003356">
    <property type="entry name" value="DNA_methylase_A-5"/>
</dbReference>
<dbReference type="SUPFAM" id="SSF53335">
    <property type="entry name" value="S-adenosyl-L-methionine-dependent methyltransferases"/>
    <property type="match status" value="1"/>
</dbReference>
<evidence type="ECO:0000259" key="1">
    <source>
        <dbReference type="Pfam" id="PF02384"/>
    </source>
</evidence>
<gene>
    <name evidence="2" type="ORF">J7S33_24145</name>
</gene>
<keyword evidence="2" id="KW-0808">Transferase</keyword>
<feature type="non-terminal residue" evidence="2">
    <location>
        <position position="1"/>
    </location>
</feature>
<sequence length="67" mass="7603">YCYSATIEEIKKNDYVLTPGRYVGAAQAEEDPDAEPVEERIARLTKELFEQLDESARLDAVVREQLG</sequence>
<evidence type="ECO:0000313" key="2">
    <source>
        <dbReference type="EMBL" id="QTR02254.1"/>
    </source>
</evidence>
<reference evidence="2" key="1">
    <citation type="submission" date="2021-04" db="EMBL/GenBank/DDBJ databases">
        <title>Saccharothrix algeriensis WGS.</title>
        <authorList>
            <person name="Stuskova K."/>
            <person name="Hakalova E."/>
            <person name="Tebbal A.B."/>
            <person name="Eichmeier A."/>
        </authorList>
    </citation>
    <scope>NUCLEOTIDE SEQUENCE</scope>
    <source>
        <strain evidence="2">NRRL B-24137</strain>
    </source>
</reference>
<dbReference type="InterPro" id="IPR029063">
    <property type="entry name" value="SAM-dependent_MTases_sf"/>
</dbReference>
<proteinExistence type="predicted"/>
<evidence type="ECO:0000313" key="3">
    <source>
        <dbReference type="Proteomes" id="UP000671828"/>
    </source>
</evidence>